<name>A0ABV9QKM9_9FIRM</name>
<dbReference type="InterPro" id="IPR050238">
    <property type="entry name" value="DNA_Rep/Repair_Clamp_Loader"/>
</dbReference>
<accession>A0ABV9QKM9</accession>
<evidence type="ECO:0008006" key="3">
    <source>
        <dbReference type="Google" id="ProtNLM"/>
    </source>
</evidence>
<proteinExistence type="predicted"/>
<comment type="caution">
    <text evidence="1">The sequence shown here is derived from an EMBL/GenBank/DDBJ whole genome shotgun (WGS) entry which is preliminary data.</text>
</comment>
<dbReference type="PANTHER" id="PTHR11669">
    <property type="entry name" value="REPLICATION FACTOR C / DNA POLYMERASE III GAMMA-TAU SUBUNIT"/>
    <property type="match status" value="1"/>
</dbReference>
<dbReference type="RefSeq" id="WP_379788113.1">
    <property type="nucleotide sequence ID" value="NZ_JBHSHL010000020.1"/>
</dbReference>
<reference evidence="2" key="1">
    <citation type="journal article" date="2019" name="Int. J. Syst. Evol. Microbiol.">
        <title>The Global Catalogue of Microorganisms (GCM) 10K type strain sequencing project: providing services to taxonomists for standard genome sequencing and annotation.</title>
        <authorList>
            <consortium name="The Broad Institute Genomics Platform"/>
            <consortium name="The Broad Institute Genome Sequencing Center for Infectious Disease"/>
            <person name="Wu L."/>
            <person name="Ma J."/>
        </authorList>
    </citation>
    <scope>NUCLEOTIDE SEQUENCE [LARGE SCALE GENOMIC DNA]</scope>
    <source>
        <strain evidence="2">CCUG 46385</strain>
    </source>
</reference>
<evidence type="ECO:0000313" key="2">
    <source>
        <dbReference type="Proteomes" id="UP001595916"/>
    </source>
</evidence>
<organism evidence="1 2">
    <name type="scientific">Filifactor villosus</name>
    <dbReference type="NCBI Taxonomy" id="29374"/>
    <lineage>
        <taxon>Bacteria</taxon>
        <taxon>Bacillati</taxon>
        <taxon>Bacillota</taxon>
        <taxon>Clostridia</taxon>
        <taxon>Peptostreptococcales</taxon>
        <taxon>Filifactoraceae</taxon>
        <taxon>Filifactor</taxon>
    </lineage>
</organism>
<gene>
    <name evidence="1" type="ORF">ACFO4R_05845</name>
</gene>
<keyword evidence="2" id="KW-1185">Reference proteome</keyword>
<dbReference type="PANTHER" id="PTHR11669:SF8">
    <property type="entry name" value="DNA POLYMERASE III SUBUNIT DELTA"/>
    <property type="match status" value="1"/>
</dbReference>
<evidence type="ECO:0000313" key="1">
    <source>
        <dbReference type="EMBL" id="MFC4804602.1"/>
    </source>
</evidence>
<sequence>MRELPFEKGNLNHAYLIEGDVGANFQLLQAFLKTRFGIDSVFHHVDAKVIDSYTVEVQEIRELIQGVSIKAHSEAKIYVFLEADELSVGIQNTLLKTLEDPPDQVYFFLLCKNRLSLLETVISRCSLLAGVRENRIDERLKEDFFTFLQKIRERDALGMRKVLKQYSKQREELASCLDSFTVLFVRVLKERYQPERFEEGASFLHAINGYSLIEIVDILDKAKKYIESNVSMNASIDYTVLNILEVLD</sequence>
<dbReference type="Gene3D" id="3.40.50.300">
    <property type="entry name" value="P-loop containing nucleotide triphosphate hydrolases"/>
    <property type="match status" value="1"/>
</dbReference>
<dbReference type="Pfam" id="PF13177">
    <property type="entry name" value="DNA_pol3_delta2"/>
    <property type="match status" value="1"/>
</dbReference>
<dbReference type="InterPro" id="IPR027417">
    <property type="entry name" value="P-loop_NTPase"/>
</dbReference>
<dbReference type="Proteomes" id="UP001595916">
    <property type="component" value="Unassembled WGS sequence"/>
</dbReference>
<dbReference type="SUPFAM" id="SSF52540">
    <property type="entry name" value="P-loop containing nucleoside triphosphate hydrolases"/>
    <property type="match status" value="1"/>
</dbReference>
<dbReference type="EMBL" id="JBHSHL010000020">
    <property type="protein sequence ID" value="MFC4804602.1"/>
    <property type="molecule type" value="Genomic_DNA"/>
</dbReference>
<protein>
    <recommendedName>
        <fullName evidence="3">DNA polymerase III subunit delta</fullName>
    </recommendedName>
</protein>